<dbReference type="EMBL" id="CP071595">
    <property type="protein sequence ID" value="QSY47670.1"/>
    <property type="molecule type" value="Genomic_DNA"/>
</dbReference>
<dbReference type="PANTHER" id="PTHR38459:SF1">
    <property type="entry name" value="PROPHAGE BACTOPRENOL-LINKED GLUCOSE TRANSLOCASE HOMOLOG"/>
    <property type="match status" value="1"/>
</dbReference>
<dbReference type="PANTHER" id="PTHR38459">
    <property type="entry name" value="PROPHAGE BACTOPRENOL-LINKED GLUCOSE TRANSLOCASE HOMOLOG"/>
    <property type="match status" value="1"/>
</dbReference>
<organism evidence="9 10">
    <name type="scientific">Streptomyces griseocarneus</name>
    <dbReference type="NCBI Taxonomy" id="51201"/>
    <lineage>
        <taxon>Bacteria</taxon>
        <taxon>Bacillati</taxon>
        <taxon>Actinomycetota</taxon>
        <taxon>Actinomycetes</taxon>
        <taxon>Kitasatosporales</taxon>
        <taxon>Streptomycetaceae</taxon>
        <taxon>Streptomyces</taxon>
    </lineage>
</organism>
<keyword evidence="10" id="KW-1185">Reference proteome</keyword>
<evidence type="ECO:0000259" key="8">
    <source>
        <dbReference type="Pfam" id="PF04138"/>
    </source>
</evidence>
<feature type="region of interest" description="Disordered" evidence="6">
    <location>
        <begin position="1"/>
        <end position="38"/>
    </location>
</feature>
<evidence type="ECO:0000256" key="5">
    <source>
        <dbReference type="ARBA" id="ARBA00023136"/>
    </source>
</evidence>
<accession>A0ABX7RHI3</accession>
<feature type="compositionally biased region" description="Acidic residues" evidence="6">
    <location>
        <begin position="23"/>
        <end position="32"/>
    </location>
</feature>
<feature type="transmembrane region" description="Helical" evidence="7">
    <location>
        <begin position="126"/>
        <end position="148"/>
    </location>
</feature>
<comment type="subcellular location">
    <subcellularLocation>
        <location evidence="1">Membrane</location>
        <topology evidence="1">Multi-pass membrane protein</topology>
    </subcellularLocation>
</comment>
<feature type="transmembrane region" description="Helical" evidence="7">
    <location>
        <begin position="160"/>
        <end position="180"/>
    </location>
</feature>
<feature type="domain" description="GtrA/DPMS transmembrane" evidence="8">
    <location>
        <begin position="64"/>
        <end position="178"/>
    </location>
</feature>
<feature type="compositionally biased region" description="Basic residues" evidence="6">
    <location>
        <begin position="184"/>
        <end position="194"/>
    </location>
</feature>
<evidence type="ECO:0000256" key="7">
    <source>
        <dbReference type="SAM" id="Phobius"/>
    </source>
</evidence>
<evidence type="ECO:0000256" key="1">
    <source>
        <dbReference type="ARBA" id="ARBA00004141"/>
    </source>
</evidence>
<name>A0ABX7RHI3_9ACTN</name>
<feature type="compositionally biased region" description="Basic and acidic residues" evidence="6">
    <location>
        <begin position="195"/>
        <end position="209"/>
    </location>
</feature>
<evidence type="ECO:0000256" key="3">
    <source>
        <dbReference type="ARBA" id="ARBA00022692"/>
    </source>
</evidence>
<dbReference type="Pfam" id="PF04138">
    <property type="entry name" value="GtrA_DPMS_TM"/>
    <property type="match status" value="1"/>
</dbReference>
<evidence type="ECO:0000313" key="10">
    <source>
        <dbReference type="Proteomes" id="UP000671836"/>
    </source>
</evidence>
<proteinExistence type="inferred from homology"/>
<keyword evidence="5 7" id="KW-0472">Membrane</keyword>
<evidence type="ECO:0000256" key="2">
    <source>
        <dbReference type="ARBA" id="ARBA00009399"/>
    </source>
</evidence>
<dbReference type="Proteomes" id="UP000671836">
    <property type="component" value="Chromosome"/>
</dbReference>
<gene>
    <name evidence="9" type="ORF">J3S04_20595</name>
</gene>
<sequence>MGAGATGARATRAEAEAGGAEAEAAEAGEAESAEGLRPAAAARRRPAPLASLGTASPLARMLVFGLIGLTGFLPNLLGLTLLTAAGLHYLPAEIAANQAGVLWNFLLTEAVLFRDRRAHRSRADRLARVAVLANADLLLRIPLIALLVGGLGLGVLPATALALLTTFVLRYAATEALVYLPRPRRSRGGGRHRHDGHDRDRPRRDGRDK</sequence>
<dbReference type="InterPro" id="IPR051401">
    <property type="entry name" value="GtrA_CellWall_Glycosyl"/>
</dbReference>
<evidence type="ECO:0000313" key="9">
    <source>
        <dbReference type="EMBL" id="QSY47670.1"/>
    </source>
</evidence>
<protein>
    <submittedName>
        <fullName evidence="9">GtrA family protein</fullName>
    </submittedName>
</protein>
<dbReference type="InterPro" id="IPR007267">
    <property type="entry name" value="GtrA_DPMS_TM"/>
</dbReference>
<evidence type="ECO:0000256" key="4">
    <source>
        <dbReference type="ARBA" id="ARBA00022989"/>
    </source>
</evidence>
<keyword evidence="4 7" id="KW-1133">Transmembrane helix</keyword>
<feature type="transmembrane region" description="Helical" evidence="7">
    <location>
        <begin position="94"/>
        <end position="114"/>
    </location>
</feature>
<feature type="transmembrane region" description="Helical" evidence="7">
    <location>
        <begin position="61"/>
        <end position="82"/>
    </location>
</feature>
<keyword evidence="3 7" id="KW-0812">Transmembrane</keyword>
<reference evidence="9 10" key="1">
    <citation type="submission" date="2021-03" db="EMBL/GenBank/DDBJ databases">
        <title>Streptomyces strains.</title>
        <authorList>
            <person name="Lund M.B."/>
            <person name="Toerring T."/>
        </authorList>
    </citation>
    <scope>NUCLEOTIDE SEQUENCE [LARGE SCALE GENOMIC DNA]</scope>
    <source>
        <strain evidence="9 10">KCC S-1010</strain>
    </source>
</reference>
<comment type="similarity">
    <text evidence="2">Belongs to the GtrA family.</text>
</comment>
<evidence type="ECO:0000256" key="6">
    <source>
        <dbReference type="SAM" id="MobiDB-lite"/>
    </source>
</evidence>
<feature type="region of interest" description="Disordered" evidence="6">
    <location>
        <begin position="184"/>
        <end position="209"/>
    </location>
</feature>
<feature type="compositionally biased region" description="Low complexity" evidence="6">
    <location>
        <begin position="1"/>
        <end position="22"/>
    </location>
</feature>